<gene>
    <name evidence="4" type="primary">LOC113720393</name>
</gene>
<dbReference type="Gene3D" id="3.30.420.10">
    <property type="entry name" value="Ribonuclease H-like superfamily/Ribonuclease H"/>
    <property type="match status" value="1"/>
</dbReference>
<accession>A0A6P6VDP1</accession>
<dbReference type="Pfam" id="PF00078">
    <property type="entry name" value="RVT_1"/>
    <property type="match status" value="1"/>
</dbReference>
<dbReference type="RefSeq" id="XP_027101078.1">
    <property type="nucleotide sequence ID" value="XM_027245277.1"/>
</dbReference>
<reference evidence="4" key="2">
    <citation type="submission" date="2025-08" db="UniProtKB">
        <authorList>
            <consortium name="RefSeq"/>
        </authorList>
    </citation>
    <scope>IDENTIFICATION</scope>
    <source>
        <tissue evidence="4">Leaves</tissue>
    </source>
</reference>
<protein>
    <recommendedName>
        <fullName evidence="2">Reverse transcriptase domain-containing protein</fullName>
    </recommendedName>
</protein>
<evidence type="ECO:0000313" key="4">
    <source>
        <dbReference type="RefSeq" id="XP_027101078.1"/>
    </source>
</evidence>
<evidence type="ECO:0000313" key="3">
    <source>
        <dbReference type="Proteomes" id="UP001652660"/>
    </source>
</evidence>
<sequence>MKTGKLWRLNFLPRNDSRGRLMRWRSPQADPAPTPIQELVIELEGEGSGLGNRFEVLSTLGESCGVARTLEAVRASSSPTSSQGEAHASLEELQLFNQENATQAELPASFGEEAKQDPKDTQGADIKRKPMSEVKHLDEVRRRLKLDHGNSFLNGKVWCLWSGTLRLSFQEGEDQVVHGGLTFQSGETISVSAVYAKCTRVGRRPLWSCLEGFSRGRNEPWIIAGDFNVIASSEERRGGRPANGTNMDEFNSSMFTCGLSLVDFDGCPFTWTNGKIWQHLDRALINARWAAAYPVTRVSHLPRVWQGSGSGVGMQLFYSKLSSLRTQLRKWNKEEFGNNFARVQSAEVTYKQREAEFDSTGDVSSMTHLHEARAMYLREFVNGIGYVPPPTLPQELPRVSEEEDAGLRHLPDLEEIRAVVFAMDANSAPGPDGFGVGFYQQCWEIIKADLLGAVQDFFKGVQQPRGFSSALLVLIPKTEGACQWKDFRPISLCNTSSKIISKILANRLGSLQPKLISPWQTGFVPGRGIMDNILLAQELVLELDRKLTHPNLVLKLDMEKAYDRVEWPFLLFMLRSFGFSESSRGVRQGDPLSPALFLFAAEFLGRGLQQLGLNHKDRRFVSAGATVPYLAFADDTIIFTRCSEPSLTALHEFLLLYQKQSGQKVNTGKSTLLTPARMSEEHIRLVETTLGFYRQSFPIKYLGVPLVRGRMGTIVFDPLLAKLRARLFHWSSKLLKTALGGVGEAIFACKSWWQLRKNDSIWAGYMHSKYIKNSHPSIAVVDHLPASWRRLLAVRDFAERRIRWCLGKGIVDFWHDTWCGDLPLALVVGVANPPHALVAEFFTAHGWNVPRLKEWVPDFVVQRITNIRFFPEQDDAMVWVPSHNGDFSVASAWEDIRQRRHTSWIDRYSKGVALCSRCSCCHQAQETVSHLFLNGTVARTVWDHFLKMFGLLPVNAASVSAMLSHWFFSHSKVSPTHVRVLVPLLVLWFIWKSRNSIRFEAASFSPTQVISRVEEFLDQMGKSQAFSTTSFAGDRDCPWARFGGPCRWDKSVVPVTWEKPPPGWLKLNTDAGVLHGKAAGGGVLRDHCGKVCFAYYKEFGELDVLEAEAWSLLHGLQLCADRKVRALTVESDSKRMGASLHHIFREANSVADALASLQLGRQQYYISGAALPIRPRGEALLDRHGVPRIREVLTKA</sequence>
<dbReference type="InterPro" id="IPR036691">
    <property type="entry name" value="Endo/exonu/phosph_ase_sf"/>
</dbReference>
<proteinExistence type="predicted"/>
<dbReference type="InterPro" id="IPR036397">
    <property type="entry name" value="RNaseH_sf"/>
</dbReference>
<name>A0A6P6VDP1_COFAR</name>
<dbReference type="SUPFAM" id="SSF53098">
    <property type="entry name" value="Ribonuclease H-like"/>
    <property type="match status" value="1"/>
</dbReference>
<feature type="compositionally biased region" description="Basic and acidic residues" evidence="1">
    <location>
        <begin position="112"/>
        <end position="130"/>
    </location>
</feature>
<dbReference type="Gene3D" id="3.60.10.10">
    <property type="entry name" value="Endonuclease/exonuclease/phosphatase"/>
    <property type="match status" value="1"/>
</dbReference>
<dbReference type="CDD" id="cd01650">
    <property type="entry name" value="RT_nLTR_like"/>
    <property type="match status" value="1"/>
</dbReference>
<dbReference type="PANTHER" id="PTHR46890:SF48">
    <property type="entry name" value="RNA-DIRECTED DNA POLYMERASE"/>
    <property type="match status" value="1"/>
</dbReference>
<dbReference type="Proteomes" id="UP001652660">
    <property type="component" value="Chromosome 9c"/>
</dbReference>
<dbReference type="CDD" id="cd06222">
    <property type="entry name" value="RNase_H_like"/>
    <property type="match status" value="1"/>
</dbReference>
<dbReference type="InterPro" id="IPR002156">
    <property type="entry name" value="RNaseH_domain"/>
</dbReference>
<dbReference type="InterPro" id="IPR012337">
    <property type="entry name" value="RNaseH-like_sf"/>
</dbReference>
<evidence type="ECO:0000256" key="1">
    <source>
        <dbReference type="SAM" id="MobiDB-lite"/>
    </source>
</evidence>
<dbReference type="GO" id="GO:0004523">
    <property type="term" value="F:RNA-DNA hybrid ribonuclease activity"/>
    <property type="evidence" value="ECO:0007669"/>
    <property type="project" value="InterPro"/>
</dbReference>
<dbReference type="Pfam" id="PF13456">
    <property type="entry name" value="RVT_3"/>
    <property type="match status" value="1"/>
</dbReference>
<dbReference type="PANTHER" id="PTHR46890">
    <property type="entry name" value="NON-LTR RETROLELEMENT REVERSE TRANSCRIPTASE-LIKE PROTEIN-RELATED"/>
    <property type="match status" value="1"/>
</dbReference>
<dbReference type="Pfam" id="PF03372">
    <property type="entry name" value="Exo_endo_phos"/>
    <property type="match status" value="1"/>
</dbReference>
<dbReference type="GO" id="GO:0003676">
    <property type="term" value="F:nucleic acid binding"/>
    <property type="evidence" value="ECO:0007669"/>
    <property type="project" value="InterPro"/>
</dbReference>
<evidence type="ECO:0000259" key="2">
    <source>
        <dbReference type="PROSITE" id="PS50878"/>
    </source>
</evidence>
<dbReference type="GeneID" id="113720393"/>
<dbReference type="InterPro" id="IPR000477">
    <property type="entry name" value="RT_dom"/>
</dbReference>
<dbReference type="InterPro" id="IPR005135">
    <property type="entry name" value="Endo/exonuclease/phosphatase"/>
</dbReference>
<dbReference type="OrthoDB" id="4096848at2759"/>
<dbReference type="PROSITE" id="PS50878">
    <property type="entry name" value="RT_POL"/>
    <property type="match status" value="1"/>
</dbReference>
<dbReference type="SUPFAM" id="SSF56219">
    <property type="entry name" value="DNase I-like"/>
    <property type="match status" value="1"/>
</dbReference>
<dbReference type="InterPro" id="IPR052343">
    <property type="entry name" value="Retrotransposon-Effector_Assoc"/>
</dbReference>
<feature type="region of interest" description="Disordered" evidence="1">
    <location>
        <begin position="109"/>
        <end position="130"/>
    </location>
</feature>
<keyword evidence="3" id="KW-1185">Reference proteome</keyword>
<dbReference type="InterPro" id="IPR044730">
    <property type="entry name" value="RNase_H-like_dom_plant"/>
</dbReference>
<organism evidence="3 4">
    <name type="scientific">Coffea arabica</name>
    <name type="common">Arabian coffee</name>
    <dbReference type="NCBI Taxonomy" id="13443"/>
    <lineage>
        <taxon>Eukaryota</taxon>
        <taxon>Viridiplantae</taxon>
        <taxon>Streptophyta</taxon>
        <taxon>Embryophyta</taxon>
        <taxon>Tracheophyta</taxon>
        <taxon>Spermatophyta</taxon>
        <taxon>Magnoliopsida</taxon>
        <taxon>eudicotyledons</taxon>
        <taxon>Gunneridae</taxon>
        <taxon>Pentapetalae</taxon>
        <taxon>asterids</taxon>
        <taxon>lamiids</taxon>
        <taxon>Gentianales</taxon>
        <taxon>Rubiaceae</taxon>
        <taxon>Ixoroideae</taxon>
        <taxon>Gardenieae complex</taxon>
        <taxon>Bertiereae - Coffeeae clade</taxon>
        <taxon>Coffeeae</taxon>
        <taxon>Coffea</taxon>
    </lineage>
</organism>
<feature type="domain" description="Reverse transcriptase" evidence="2">
    <location>
        <begin position="456"/>
        <end position="706"/>
    </location>
</feature>
<reference evidence="3" key="1">
    <citation type="journal article" date="2025" name="Foods">
        <title>Unveiling the Microbial Signatures of Arabica Coffee Cherries: Insights into Ripeness Specific Diversity, Functional Traits, and Implications for Quality and Safety.</title>
        <authorList>
            <consortium name="RefSeq"/>
            <person name="Tenea G.N."/>
            <person name="Cifuentes V."/>
            <person name="Reyes P."/>
            <person name="Cevallos-Vallejos M."/>
        </authorList>
    </citation>
    <scope>NUCLEOTIDE SEQUENCE [LARGE SCALE GENOMIC DNA]</scope>
</reference>
<dbReference type="AlphaFoldDB" id="A0A6P6VDP1"/>